<accession>V6AS46</accession>
<evidence type="ECO:0000313" key="3">
    <source>
        <dbReference type="EMBL" id="CDI05477.1"/>
    </source>
</evidence>
<comment type="caution">
    <text evidence="3">The sequence shown here is derived from an EMBL/GenBank/DDBJ whole genome shotgun (WGS) entry which is preliminary data.</text>
</comment>
<feature type="compositionally biased region" description="Basic and acidic residues" evidence="2">
    <location>
        <begin position="279"/>
        <end position="288"/>
    </location>
</feature>
<feature type="region of interest" description="Disordered" evidence="2">
    <location>
        <begin position="271"/>
        <end position="302"/>
    </location>
</feature>
<dbReference type="InterPro" id="IPR008969">
    <property type="entry name" value="CarboxyPept-like_regulatory"/>
</dbReference>
<sequence>MLKNIVLILAVLGLVLFGATTAYGATLWDFVVSAKFDSERISLYEKPTITGKVLNHAMKPVPGADVQIRFAGASVTTTTNATGVFSHQFAEQTIPGTFIVNIYVKDGEKRAVAKTTLRVGEEQVTFNELYYKSEDVVNGQDNPYRALQLKHYQKHLEEQQKRLQKQIEIESKKLILEEKRQIAQLKLEEAIRQKQPGYGIYSGYKYDDYISSLNPKAKNTITSQLNYTKNAFEEAQYAMKQVLDNGGTLQEAREAYFAKLAITKEQLESFDNSTAKNTSEVKKQDPKSPKKVVGLSVKGKKQ</sequence>
<organism evidence="3 4">
    <name type="scientific">Candidatus Nitrosotenuis uzonensis</name>
    <dbReference type="NCBI Taxonomy" id="1407055"/>
    <lineage>
        <taxon>Archaea</taxon>
        <taxon>Nitrososphaerota</taxon>
        <taxon>Candidatus Nitrosotenuis</taxon>
    </lineage>
</organism>
<dbReference type="EMBL" id="CBTY010000008">
    <property type="protein sequence ID" value="CDI05477.1"/>
    <property type="molecule type" value="Genomic_DNA"/>
</dbReference>
<reference evidence="3 4" key="1">
    <citation type="journal article" date="2013" name="PLoS ONE">
        <title>Enrichment and Genome Sequence of the Group I.1a Ammonia-Oxidizing Archaeon ?Ca. Nitrosotenuis uzonensis? Representing a Clade Globally.</title>
        <authorList>
            <person name="Lebedeva E.V."/>
            <person name="Hatzenpichler R."/>
            <person name="Pelletier E."/>
            <person name="Schuster N."/>
            <person name="Hauzmayer S."/>
            <person name="Bulaev A."/>
            <person name="Grigor'eva N.V."/>
            <person name="Galushko A."/>
            <person name="Schmid M."/>
            <person name="Palatinszky M."/>
            <person name="Le Paslier D."/>
            <person name="Daims H."/>
            <person name="Wagner M."/>
        </authorList>
    </citation>
    <scope>NUCLEOTIDE SEQUENCE [LARGE SCALE GENOMIC DNA]</scope>
    <source>
        <strain evidence="3 4">N4</strain>
    </source>
</reference>
<proteinExistence type="predicted"/>
<keyword evidence="1" id="KW-0175">Coiled coil</keyword>
<evidence type="ECO:0000313" key="4">
    <source>
        <dbReference type="Proteomes" id="UP000018159"/>
    </source>
</evidence>
<keyword evidence="4" id="KW-1185">Reference proteome</keyword>
<dbReference type="AlphaFoldDB" id="V6AS46"/>
<dbReference type="Proteomes" id="UP000018159">
    <property type="component" value="Unassembled WGS sequence"/>
</dbReference>
<feature type="coiled-coil region" evidence="1">
    <location>
        <begin position="149"/>
        <end position="193"/>
    </location>
</feature>
<name>V6AS46_9ARCH</name>
<evidence type="ECO:0000256" key="2">
    <source>
        <dbReference type="SAM" id="MobiDB-lite"/>
    </source>
</evidence>
<feature type="compositionally biased region" description="Low complexity" evidence="2">
    <location>
        <begin position="291"/>
        <end position="302"/>
    </location>
</feature>
<evidence type="ECO:0008006" key="5">
    <source>
        <dbReference type="Google" id="ProtNLM"/>
    </source>
</evidence>
<dbReference type="STRING" id="1407055.NITUZ_30169"/>
<gene>
    <name evidence="3" type="ORF">NITUZ_30169</name>
</gene>
<dbReference type="SUPFAM" id="SSF49464">
    <property type="entry name" value="Carboxypeptidase regulatory domain-like"/>
    <property type="match status" value="1"/>
</dbReference>
<evidence type="ECO:0000256" key="1">
    <source>
        <dbReference type="SAM" id="Coils"/>
    </source>
</evidence>
<protein>
    <recommendedName>
        <fullName evidence="5">Carboxypeptidase regulatory-like domain-containing protein</fullName>
    </recommendedName>
</protein>